<comment type="subcellular location">
    <subcellularLocation>
        <location evidence="1">Cell membrane</location>
        <topology evidence="1">Multi-pass membrane protein</topology>
    </subcellularLocation>
</comment>
<dbReference type="Proteomes" id="UP000753219">
    <property type="component" value="Unassembled WGS sequence"/>
</dbReference>
<feature type="transmembrane region" description="Helical" evidence="8">
    <location>
        <begin position="88"/>
        <end position="110"/>
    </location>
</feature>
<evidence type="ECO:0000313" key="10">
    <source>
        <dbReference type="Proteomes" id="UP000753219"/>
    </source>
</evidence>
<feature type="transmembrane region" description="Helical" evidence="8">
    <location>
        <begin position="243"/>
        <end position="268"/>
    </location>
</feature>
<accession>A0A942W775</accession>
<evidence type="ECO:0000256" key="5">
    <source>
        <dbReference type="ARBA" id="ARBA00022692"/>
    </source>
</evidence>
<feature type="transmembrane region" description="Helical" evidence="8">
    <location>
        <begin position="332"/>
        <end position="362"/>
    </location>
</feature>
<organism evidence="9 10">
    <name type="scientific">Amedibacillus dolichus</name>
    <dbReference type="NCBI Taxonomy" id="31971"/>
    <lineage>
        <taxon>Bacteria</taxon>
        <taxon>Bacillati</taxon>
        <taxon>Bacillota</taxon>
        <taxon>Erysipelotrichia</taxon>
        <taxon>Erysipelotrichales</taxon>
        <taxon>Erysipelotrichaceae</taxon>
        <taxon>Amedibacillus</taxon>
    </lineage>
</organism>
<evidence type="ECO:0000256" key="4">
    <source>
        <dbReference type="ARBA" id="ARBA00022475"/>
    </source>
</evidence>
<dbReference type="InterPro" id="IPR002549">
    <property type="entry name" value="AI-2E-like"/>
</dbReference>
<feature type="transmembrane region" description="Helical" evidence="8">
    <location>
        <begin position="174"/>
        <end position="195"/>
    </location>
</feature>
<dbReference type="PANTHER" id="PTHR21716">
    <property type="entry name" value="TRANSMEMBRANE PROTEIN"/>
    <property type="match status" value="1"/>
</dbReference>
<evidence type="ECO:0000256" key="1">
    <source>
        <dbReference type="ARBA" id="ARBA00004651"/>
    </source>
</evidence>
<dbReference type="GO" id="GO:0055085">
    <property type="term" value="P:transmembrane transport"/>
    <property type="evidence" value="ECO:0007669"/>
    <property type="project" value="TreeGrafter"/>
</dbReference>
<evidence type="ECO:0000256" key="6">
    <source>
        <dbReference type="ARBA" id="ARBA00022989"/>
    </source>
</evidence>
<dbReference type="PANTHER" id="PTHR21716:SF53">
    <property type="entry name" value="PERMEASE PERM-RELATED"/>
    <property type="match status" value="1"/>
</dbReference>
<keyword evidence="5 8" id="KW-0812">Transmembrane</keyword>
<evidence type="ECO:0000256" key="7">
    <source>
        <dbReference type="ARBA" id="ARBA00023136"/>
    </source>
</evidence>
<dbReference type="RefSeq" id="WP_278639355.1">
    <property type="nucleotide sequence ID" value="NZ_JAGZMZ010000001.1"/>
</dbReference>
<evidence type="ECO:0000256" key="2">
    <source>
        <dbReference type="ARBA" id="ARBA00009773"/>
    </source>
</evidence>
<evidence type="ECO:0000256" key="8">
    <source>
        <dbReference type="SAM" id="Phobius"/>
    </source>
</evidence>
<dbReference type="Pfam" id="PF01594">
    <property type="entry name" value="AI-2E_transport"/>
    <property type="match status" value="1"/>
</dbReference>
<feature type="transmembrane region" description="Helical" evidence="8">
    <location>
        <begin position="300"/>
        <end position="320"/>
    </location>
</feature>
<proteinExistence type="inferred from homology"/>
<feature type="transmembrane region" description="Helical" evidence="8">
    <location>
        <begin position="12"/>
        <end position="31"/>
    </location>
</feature>
<gene>
    <name evidence="9" type="ORF">KHZ85_00230</name>
</gene>
<reference evidence="9" key="1">
    <citation type="submission" date="2021-02" db="EMBL/GenBank/DDBJ databases">
        <title>Infant gut strain persistence is associated with maternal origin, phylogeny, and functional potential including surface adhesion and iron acquisition.</title>
        <authorList>
            <person name="Lou Y.C."/>
        </authorList>
    </citation>
    <scope>NUCLEOTIDE SEQUENCE</scope>
    <source>
        <strain evidence="9">L3_108_103G1_dasL3_108_103G1_concoct_2</strain>
    </source>
</reference>
<comment type="caution">
    <text evidence="9">The sequence shown here is derived from an EMBL/GenBank/DDBJ whole genome shotgun (WGS) entry which is preliminary data.</text>
</comment>
<name>A0A942W775_9FIRM</name>
<protein>
    <submittedName>
        <fullName evidence="9">AI-2E family transporter</fullName>
    </submittedName>
</protein>
<keyword evidence="6 8" id="KW-1133">Transmembrane helix</keyword>
<evidence type="ECO:0000256" key="3">
    <source>
        <dbReference type="ARBA" id="ARBA00022448"/>
    </source>
</evidence>
<dbReference type="GO" id="GO:0005886">
    <property type="term" value="C:plasma membrane"/>
    <property type="evidence" value="ECO:0007669"/>
    <property type="project" value="UniProtKB-SubCell"/>
</dbReference>
<feature type="transmembrane region" description="Helical" evidence="8">
    <location>
        <begin position="274"/>
        <end position="293"/>
    </location>
</feature>
<dbReference type="EMBL" id="JAGZMZ010000001">
    <property type="protein sequence ID" value="MBS4883186.1"/>
    <property type="molecule type" value="Genomic_DNA"/>
</dbReference>
<keyword evidence="4" id="KW-1003">Cell membrane</keyword>
<dbReference type="AlphaFoldDB" id="A0A942W775"/>
<keyword evidence="3" id="KW-0813">Transport</keyword>
<keyword evidence="7 8" id="KW-0472">Membrane</keyword>
<feature type="transmembrane region" description="Helical" evidence="8">
    <location>
        <begin position="43"/>
        <end position="67"/>
    </location>
</feature>
<evidence type="ECO:0000313" key="9">
    <source>
        <dbReference type="EMBL" id="MBS4883186.1"/>
    </source>
</evidence>
<sequence>MRFKMTDEIHKKVWMYSIIVAVGILLYFALYRFQQLASFFSSFFSLLMPFILGFAIAFILNGPMMFFEAKLFGRLRCSKQVKRNLSALLSLVLFIAIVCFLLALLIPQLVESIASLVKSFPGYAADFQVFAIDFMKEHDINVEIINKFISDYNIVGKLTEFVTSALPQMAKLTYQLGSTLLNVLLGIISGLYMMMDKERLLRYFKKLNYAVFPKNVAEYTHRLMLSSSQIFNNFIIGKAIDSLIIGILCYVGSVLLGFPYAILLSVVVGVTNMIPVFGPFIGAIPGVVLLFIIHPITAVYYALFILVLQQFDGNILGPLILGDKLGLPSIGILFSVVIGGGLFNVVGMFIGVPCFAVIYMAVREWTHYRLEKRQVDLEASSQSVHDAMHVEMVD</sequence>
<comment type="similarity">
    <text evidence="2">Belongs to the autoinducer-2 exporter (AI-2E) (TC 2.A.86) family.</text>
</comment>